<organism evidence="7 8">
    <name type="scientific">Pedobacter cryoconitis</name>
    <dbReference type="NCBI Taxonomy" id="188932"/>
    <lineage>
        <taxon>Bacteria</taxon>
        <taxon>Pseudomonadati</taxon>
        <taxon>Bacteroidota</taxon>
        <taxon>Sphingobacteriia</taxon>
        <taxon>Sphingobacteriales</taxon>
        <taxon>Sphingobacteriaceae</taxon>
        <taxon>Pedobacter</taxon>
    </lineage>
</organism>
<comment type="caution">
    <text evidence="7">The sequence shown here is derived from an EMBL/GenBank/DDBJ whole genome shotgun (WGS) entry which is preliminary data.</text>
</comment>
<evidence type="ECO:0000256" key="4">
    <source>
        <dbReference type="ARBA" id="ARBA00023163"/>
    </source>
</evidence>
<dbReference type="InterPro" id="IPR013324">
    <property type="entry name" value="RNA_pol_sigma_r3/r4-like"/>
</dbReference>
<keyword evidence="4" id="KW-0804">Transcription</keyword>
<name>A0A327SJY5_9SPHI</name>
<keyword evidence="2" id="KW-0805">Transcription regulation</keyword>
<dbReference type="Gene3D" id="1.10.10.10">
    <property type="entry name" value="Winged helix-like DNA-binding domain superfamily/Winged helix DNA-binding domain"/>
    <property type="match status" value="1"/>
</dbReference>
<proteinExistence type="inferred from homology"/>
<dbReference type="SUPFAM" id="SSF88946">
    <property type="entry name" value="Sigma2 domain of RNA polymerase sigma factors"/>
    <property type="match status" value="1"/>
</dbReference>
<evidence type="ECO:0000256" key="3">
    <source>
        <dbReference type="ARBA" id="ARBA00023082"/>
    </source>
</evidence>
<feature type="domain" description="RNA polymerase sigma factor 70 region 4 type 2" evidence="6">
    <location>
        <begin position="125"/>
        <end position="176"/>
    </location>
</feature>
<dbReference type="NCBIfam" id="TIGR02937">
    <property type="entry name" value="sigma70-ECF"/>
    <property type="match status" value="1"/>
</dbReference>
<dbReference type="Pfam" id="PF04542">
    <property type="entry name" value="Sigma70_r2"/>
    <property type="match status" value="1"/>
</dbReference>
<sequence length="192" mass="22790">MANYNAFTDSELILLLKEDNDAAFREIYLRYDKLLYLYAYKKLRNKEEAKDVVQDVFTWLLNNRNEIHLKVSLSGYLYKAVLHKIFDIFKHKGIIKKYAESGEHYVELNSAETDYLIREKDIKALIEREIAAMPPKMREIYILKRKNYLSTKEIALQLGVSEHTVSTQLKRAMKHLRIKLGLVVYLLWIFKI</sequence>
<dbReference type="NCBIfam" id="TIGR02985">
    <property type="entry name" value="Sig70_bacteroi1"/>
    <property type="match status" value="1"/>
</dbReference>
<reference evidence="7 8" key="1">
    <citation type="submission" date="2018-06" db="EMBL/GenBank/DDBJ databases">
        <title>Genomic Encyclopedia of Archaeal and Bacterial Type Strains, Phase II (KMG-II): from individual species to whole genera.</title>
        <authorList>
            <person name="Goeker M."/>
        </authorList>
    </citation>
    <scope>NUCLEOTIDE SEQUENCE [LARGE SCALE GENOMIC DNA]</scope>
    <source>
        <strain evidence="7 8">DSM 14825</strain>
    </source>
</reference>
<dbReference type="GO" id="GO:0016987">
    <property type="term" value="F:sigma factor activity"/>
    <property type="evidence" value="ECO:0007669"/>
    <property type="project" value="UniProtKB-KW"/>
</dbReference>
<evidence type="ECO:0000313" key="7">
    <source>
        <dbReference type="EMBL" id="RAJ28825.1"/>
    </source>
</evidence>
<dbReference type="OrthoDB" id="659569at2"/>
<dbReference type="GO" id="GO:0003677">
    <property type="term" value="F:DNA binding"/>
    <property type="evidence" value="ECO:0007669"/>
    <property type="project" value="InterPro"/>
</dbReference>
<dbReference type="PANTHER" id="PTHR43133:SF46">
    <property type="entry name" value="RNA POLYMERASE SIGMA-70 FACTOR ECF SUBFAMILY"/>
    <property type="match status" value="1"/>
</dbReference>
<dbReference type="SUPFAM" id="SSF88659">
    <property type="entry name" value="Sigma3 and sigma4 domains of RNA polymerase sigma factors"/>
    <property type="match status" value="1"/>
</dbReference>
<evidence type="ECO:0000259" key="6">
    <source>
        <dbReference type="Pfam" id="PF08281"/>
    </source>
</evidence>
<dbReference type="InterPro" id="IPR014284">
    <property type="entry name" value="RNA_pol_sigma-70_dom"/>
</dbReference>
<feature type="domain" description="RNA polymerase sigma-70 region 2" evidence="5">
    <location>
        <begin position="28"/>
        <end position="90"/>
    </location>
</feature>
<dbReference type="AlphaFoldDB" id="A0A327SJY5"/>
<dbReference type="InterPro" id="IPR014327">
    <property type="entry name" value="RNA_pol_sigma70_bacteroid"/>
</dbReference>
<dbReference type="InterPro" id="IPR039425">
    <property type="entry name" value="RNA_pol_sigma-70-like"/>
</dbReference>
<protein>
    <submittedName>
        <fullName evidence="7">RNA polymerase sigma-70 factor (ECF subfamily)</fullName>
    </submittedName>
</protein>
<dbReference type="InterPro" id="IPR036388">
    <property type="entry name" value="WH-like_DNA-bd_sf"/>
</dbReference>
<dbReference type="GO" id="GO:0006352">
    <property type="term" value="P:DNA-templated transcription initiation"/>
    <property type="evidence" value="ECO:0007669"/>
    <property type="project" value="InterPro"/>
</dbReference>
<dbReference type="CDD" id="cd06171">
    <property type="entry name" value="Sigma70_r4"/>
    <property type="match status" value="1"/>
</dbReference>
<dbReference type="EMBL" id="QLLR01000016">
    <property type="protein sequence ID" value="RAJ28825.1"/>
    <property type="molecule type" value="Genomic_DNA"/>
</dbReference>
<dbReference type="Proteomes" id="UP000249754">
    <property type="component" value="Unassembled WGS sequence"/>
</dbReference>
<dbReference type="InterPro" id="IPR007627">
    <property type="entry name" value="RNA_pol_sigma70_r2"/>
</dbReference>
<dbReference type="Gene3D" id="1.10.1740.10">
    <property type="match status" value="1"/>
</dbReference>
<comment type="similarity">
    <text evidence="1">Belongs to the sigma-70 factor family. ECF subfamily.</text>
</comment>
<evidence type="ECO:0000259" key="5">
    <source>
        <dbReference type="Pfam" id="PF04542"/>
    </source>
</evidence>
<evidence type="ECO:0000313" key="8">
    <source>
        <dbReference type="Proteomes" id="UP000249754"/>
    </source>
</evidence>
<keyword evidence="3" id="KW-0731">Sigma factor</keyword>
<dbReference type="InterPro" id="IPR013249">
    <property type="entry name" value="RNA_pol_sigma70_r4_t2"/>
</dbReference>
<dbReference type="InterPro" id="IPR013325">
    <property type="entry name" value="RNA_pol_sigma_r2"/>
</dbReference>
<accession>A0A327SJY5</accession>
<gene>
    <name evidence="7" type="ORF">LY11_03098</name>
</gene>
<dbReference type="RefSeq" id="WP_111634542.1">
    <property type="nucleotide sequence ID" value="NZ_QLLR01000016.1"/>
</dbReference>
<dbReference type="PANTHER" id="PTHR43133">
    <property type="entry name" value="RNA POLYMERASE ECF-TYPE SIGMA FACTO"/>
    <property type="match status" value="1"/>
</dbReference>
<evidence type="ECO:0000256" key="1">
    <source>
        <dbReference type="ARBA" id="ARBA00010641"/>
    </source>
</evidence>
<dbReference type="Pfam" id="PF08281">
    <property type="entry name" value="Sigma70_r4_2"/>
    <property type="match status" value="1"/>
</dbReference>
<evidence type="ECO:0000256" key="2">
    <source>
        <dbReference type="ARBA" id="ARBA00023015"/>
    </source>
</evidence>
<dbReference type="STRING" id="188932.AY601_5024"/>